<dbReference type="Gene3D" id="1.10.10.1320">
    <property type="entry name" value="Anti-sigma factor, zinc-finger domain"/>
    <property type="match status" value="1"/>
</dbReference>
<dbReference type="Pfam" id="PF13490">
    <property type="entry name" value="zf-HC2"/>
    <property type="match status" value="1"/>
</dbReference>
<accession>A0A8J7CF50</accession>
<feature type="transmembrane region" description="Helical" evidence="1">
    <location>
        <begin position="89"/>
        <end position="109"/>
    </location>
</feature>
<evidence type="ECO:0000313" key="4">
    <source>
        <dbReference type="Proteomes" id="UP000598633"/>
    </source>
</evidence>
<keyword evidence="1" id="KW-0472">Membrane</keyword>
<feature type="domain" description="Putative zinc-finger" evidence="2">
    <location>
        <begin position="3"/>
        <end position="37"/>
    </location>
</feature>
<evidence type="ECO:0000256" key="1">
    <source>
        <dbReference type="SAM" id="Phobius"/>
    </source>
</evidence>
<dbReference type="Proteomes" id="UP000598633">
    <property type="component" value="Unassembled WGS sequence"/>
</dbReference>
<protein>
    <submittedName>
        <fullName evidence="3">Zf-HC2 domain-containing protein</fullName>
    </submittedName>
</protein>
<organism evidence="3 4">
    <name type="scientific">Candidatus Sulfomarinibacter kjeldsenii</name>
    <dbReference type="NCBI Taxonomy" id="2885994"/>
    <lineage>
        <taxon>Bacteria</taxon>
        <taxon>Pseudomonadati</taxon>
        <taxon>Acidobacteriota</taxon>
        <taxon>Thermoanaerobaculia</taxon>
        <taxon>Thermoanaerobaculales</taxon>
        <taxon>Candidatus Sulfomarinibacteraceae</taxon>
        <taxon>Candidatus Sulfomarinibacter</taxon>
    </lineage>
</organism>
<sequence>MNCGIFREMIGSYVDETLEEGRRHWFRTHLRECPTCRESALREEPSLLFAMAPAAPGEPEEIEACAVAVMGRIRQDRLESRLHRRRRPWLAVAAAAALVISGGIAWRTMVGGGSGTLQPVVEARRDAELQSSPPTVEVEMAGEEVRVYQFANEADSDTAVYFIVDPALEL</sequence>
<dbReference type="EMBL" id="JACXWA010000122">
    <property type="protein sequence ID" value="MBD3871247.1"/>
    <property type="molecule type" value="Genomic_DNA"/>
</dbReference>
<keyword evidence="1" id="KW-1133">Transmembrane helix</keyword>
<comment type="caution">
    <text evidence="3">The sequence shown here is derived from an EMBL/GenBank/DDBJ whole genome shotgun (WGS) entry which is preliminary data.</text>
</comment>
<evidence type="ECO:0000259" key="2">
    <source>
        <dbReference type="Pfam" id="PF13490"/>
    </source>
</evidence>
<dbReference type="InterPro" id="IPR041916">
    <property type="entry name" value="Anti_sigma_zinc_sf"/>
</dbReference>
<proteinExistence type="predicted"/>
<evidence type="ECO:0000313" key="3">
    <source>
        <dbReference type="EMBL" id="MBD3871247.1"/>
    </source>
</evidence>
<reference evidence="3 4" key="1">
    <citation type="submission" date="2020-08" db="EMBL/GenBank/DDBJ databases">
        <title>Acidobacteriota in marine sediments use diverse sulfur dissimilation pathways.</title>
        <authorList>
            <person name="Wasmund K."/>
        </authorList>
    </citation>
    <scope>NUCLEOTIDE SEQUENCE [LARGE SCALE GENOMIC DNA]</scope>
    <source>
        <strain evidence="3">MAG AM3-A</strain>
    </source>
</reference>
<name>A0A8J7CF50_9BACT</name>
<dbReference type="InterPro" id="IPR027383">
    <property type="entry name" value="Znf_put"/>
</dbReference>
<gene>
    <name evidence="3" type="ORF">IFJ97_07810</name>
</gene>
<dbReference type="AlphaFoldDB" id="A0A8J7CF50"/>
<keyword evidence="1" id="KW-0812">Transmembrane</keyword>